<evidence type="ECO:0000313" key="2">
    <source>
        <dbReference type="EMBL" id="KIY99075.1"/>
    </source>
</evidence>
<dbReference type="KEGG" id="mng:MNEG_8887"/>
<feature type="region of interest" description="Disordered" evidence="1">
    <location>
        <begin position="227"/>
        <end position="250"/>
    </location>
</feature>
<feature type="compositionally biased region" description="Low complexity" evidence="1">
    <location>
        <begin position="23"/>
        <end position="32"/>
    </location>
</feature>
<keyword evidence="3" id="KW-1185">Reference proteome</keyword>
<organism evidence="2 3">
    <name type="scientific">Monoraphidium neglectum</name>
    <dbReference type="NCBI Taxonomy" id="145388"/>
    <lineage>
        <taxon>Eukaryota</taxon>
        <taxon>Viridiplantae</taxon>
        <taxon>Chlorophyta</taxon>
        <taxon>core chlorophytes</taxon>
        <taxon>Chlorophyceae</taxon>
        <taxon>CS clade</taxon>
        <taxon>Sphaeropleales</taxon>
        <taxon>Selenastraceae</taxon>
        <taxon>Monoraphidium</taxon>
    </lineage>
</organism>
<protein>
    <submittedName>
        <fullName evidence="2">Uncharacterized protein</fullName>
    </submittedName>
</protein>
<dbReference type="Proteomes" id="UP000054498">
    <property type="component" value="Unassembled WGS sequence"/>
</dbReference>
<evidence type="ECO:0000256" key="1">
    <source>
        <dbReference type="SAM" id="MobiDB-lite"/>
    </source>
</evidence>
<reference evidence="2 3" key="1">
    <citation type="journal article" date="2013" name="BMC Genomics">
        <title>Reconstruction of the lipid metabolism for the microalga Monoraphidium neglectum from its genome sequence reveals characteristics suitable for biofuel production.</title>
        <authorList>
            <person name="Bogen C."/>
            <person name="Al-Dilaimi A."/>
            <person name="Albersmeier A."/>
            <person name="Wichmann J."/>
            <person name="Grundmann M."/>
            <person name="Rupp O."/>
            <person name="Lauersen K.J."/>
            <person name="Blifernez-Klassen O."/>
            <person name="Kalinowski J."/>
            <person name="Goesmann A."/>
            <person name="Mussgnug J.H."/>
            <person name="Kruse O."/>
        </authorList>
    </citation>
    <scope>NUCLEOTIDE SEQUENCE [LARGE SCALE GENOMIC DNA]</scope>
    <source>
        <strain evidence="2 3">SAG 48.87</strain>
    </source>
</reference>
<name>A0A0D2MY50_9CHLO</name>
<evidence type="ECO:0000313" key="3">
    <source>
        <dbReference type="Proteomes" id="UP000054498"/>
    </source>
</evidence>
<dbReference type="EMBL" id="KK101965">
    <property type="protein sequence ID" value="KIY99075.1"/>
    <property type="molecule type" value="Genomic_DNA"/>
</dbReference>
<dbReference type="RefSeq" id="XP_013898095.1">
    <property type="nucleotide sequence ID" value="XM_014042641.1"/>
</dbReference>
<accession>A0A0D2MY50</accession>
<sequence length="250" mass="26082">MGATAPARASREWGSGWGGPAGQQGRQAKAGQLKQPLGTKSEAAPKPEAHMQPTAAAGGPPPPPPRASADAPQEPRDLMRTCISRFAEEPVLRERAAAKYSDLLQLELQDGQQRDTAGDAILSVLVEADTRVRAEGLALASQRERRVSAAVQAADAAAARLPPLGADALHLAAGYSVLLGSPGSCMLASMLMAEAALLLQLQGAGLAPDGPVQLKHEFYWERPPNLLNVGSSPDARPRSSKPPGLPRPLL</sequence>
<feature type="region of interest" description="Disordered" evidence="1">
    <location>
        <begin position="1"/>
        <end position="73"/>
    </location>
</feature>
<gene>
    <name evidence="2" type="ORF">MNEG_8887</name>
</gene>
<dbReference type="AlphaFoldDB" id="A0A0D2MY50"/>
<dbReference type="GeneID" id="25741762"/>
<proteinExistence type="predicted"/>